<name>A0A0E9VSB7_ANGAN</name>
<evidence type="ECO:0000313" key="1">
    <source>
        <dbReference type="EMBL" id="JAH80143.1"/>
    </source>
</evidence>
<accession>A0A0E9VSB7</accession>
<reference evidence="1" key="1">
    <citation type="submission" date="2014-11" db="EMBL/GenBank/DDBJ databases">
        <authorList>
            <person name="Amaro Gonzalez C."/>
        </authorList>
    </citation>
    <scope>NUCLEOTIDE SEQUENCE</scope>
</reference>
<organism evidence="1">
    <name type="scientific">Anguilla anguilla</name>
    <name type="common">European freshwater eel</name>
    <name type="synonym">Muraena anguilla</name>
    <dbReference type="NCBI Taxonomy" id="7936"/>
    <lineage>
        <taxon>Eukaryota</taxon>
        <taxon>Metazoa</taxon>
        <taxon>Chordata</taxon>
        <taxon>Craniata</taxon>
        <taxon>Vertebrata</taxon>
        <taxon>Euteleostomi</taxon>
        <taxon>Actinopterygii</taxon>
        <taxon>Neopterygii</taxon>
        <taxon>Teleostei</taxon>
        <taxon>Anguilliformes</taxon>
        <taxon>Anguillidae</taxon>
        <taxon>Anguilla</taxon>
    </lineage>
</organism>
<dbReference type="AlphaFoldDB" id="A0A0E9VSB7"/>
<reference evidence="1" key="2">
    <citation type="journal article" date="2015" name="Fish Shellfish Immunol.">
        <title>Early steps in the European eel (Anguilla anguilla)-Vibrio vulnificus interaction in the gills: Role of the RtxA13 toxin.</title>
        <authorList>
            <person name="Callol A."/>
            <person name="Pajuelo D."/>
            <person name="Ebbesson L."/>
            <person name="Teles M."/>
            <person name="MacKenzie S."/>
            <person name="Amaro C."/>
        </authorList>
    </citation>
    <scope>NUCLEOTIDE SEQUENCE</scope>
</reference>
<proteinExistence type="predicted"/>
<sequence>MRFRKQTILEDRLRRRRKSPDLKTFVNVAQSQGFAICM</sequence>
<dbReference type="EMBL" id="GBXM01028434">
    <property type="protein sequence ID" value="JAH80143.1"/>
    <property type="molecule type" value="Transcribed_RNA"/>
</dbReference>
<protein>
    <submittedName>
        <fullName evidence="1">Uncharacterized protein</fullName>
    </submittedName>
</protein>